<evidence type="ECO:0000256" key="3">
    <source>
        <dbReference type="ARBA" id="ARBA00022989"/>
    </source>
</evidence>
<feature type="transmembrane region" description="Helical" evidence="5">
    <location>
        <begin position="60"/>
        <end position="78"/>
    </location>
</feature>
<evidence type="ECO:0000256" key="5">
    <source>
        <dbReference type="SAM" id="Phobius"/>
    </source>
</evidence>
<evidence type="ECO:0000256" key="2">
    <source>
        <dbReference type="ARBA" id="ARBA00022692"/>
    </source>
</evidence>
<feature type="transmembrane region" description="Helical" evidence="5">
    <location>
        <begin position="230"/>
        <end position="248"/>
    </location>
</feature>
<feature type="transmembrane region" description="Helical" evidence="5">
    <location>
        <begin position="90"/>
        <end position="108"/>
    </location>
</feature>
<proteinExistence type="predicted"/>
<evidence type="ECO:0000256" key="1">
    <source>
        <dbReference type="ARBA" id="ARBA00004141"/>
    </source>
</evidence>
<feature type="transmembrane region" description="Helical" evidence="5">
    <location>
        <begin position="348"/>
        <end position="371"/>
    </location>
</feature>
<name>A0ABV6S8A1_9SPHN</name>
<feature type="transmembrane region" description="Helical" evidence="5">
    <location>
        <begin position="138"/>
        <end position="160"/>
    </location>
</feature>
<dbReference type="PANTHER" id="PTHR37422:SF17">
    <property type="entry name" value="O-ANTIGEN LIGASE"/>
    <property type="match status" value="1"/>
</dbReference>
<feature type="transmembrane region" description="Helical" evidence="5">
    <location>
        <begin position="180"/>
        <end position="200"/>
    </location>
</feature>
<evidence type="ECO:0000259" key="6">
    <source>
        <dbReference type="Pfam" id="PF04932"/>
    </source>
</evidence>
<dbReference type="InterPro" id="IPR051533">
    <property type="entry name" value="WaaL-like"/>
</dbReference>
<feature type="transmembrane region" description="Helical" evidence="5">
    <location>
        <begin position="257"/>
        <end position="281"/>
    </location>
</feature>
<feature type="transmembrane region" description="Helical" evidence="5">
    <location>
        <begin position="114"/>
        <end position="131"/>
    </location>
</feature>
<dbReference type="Pfam" id="PF04932">
    <property type="entry name" value="Wzy_C"/>
    <property type="match status" value="1"/>
</dbReference>
<evidence type="ECO:0000256" key="4">
    <source>
        <dbReference type="ARBA" id="ARBA00023136"/>
    </source>
</evidence>
<protein>
    <submittedName>
        <fullName evidence="7">O-antigen ligase family protein</fullName>
    </submittedName>
</protein>
<evidence type="ECO:0000313" key="7">
    <source>
        <dbReference type="EMBL" id="MFC0685480.1"/>
    </source>
</evidence>
<sequence length="448" mass="48456">MTGGVMEVRRRTLAAARRSEGRYGPQGGRRSALAVWLARRDVQDGGLAGLIVLARIPANFGMPGALAFLLLATFYAVLRPEQVRAVFTRCWMFLVIPLFALASVGWSAFPMVTLRAAVQMALTIMAGLLLSQSSRPRVVVAGLFVAYAVYTLLTLALVPLRPIENGQSLALYGLGGEVKNYFSDTASTASLLALTMAALFAEQRAPLRMMLALGVTGLCVWTTVRANSAGGLAALAVSGALLVVLLLLRERSRGVKLAFVCMVVLWLIGILCFFDTILAHVQQMSEKDSGLTGRGYLWFRAHFIIAERPLLGYGYAAFWHAENPDAVGLWHHFDLRQESTGFSFHNTFLQTIVETGLVGLAVLLATWLAGCLALLRRFVLTASLPTCFWLAYMALQLTKTPVELIRPTGLVAPTILLGIALGFGCFPVGRDQAIALRVRRGPQSSASG</sequence>
<feature type="transmembrane region" description="Helical" evidence="5">
    <location>
        <begin position="378"/>
        <end position="398"/>
    </location>
</feature>
<organism evidence="7 8">
    <name type="scientific">Novosphingobium clariflavum</name>
    <dbReference type="NCBI Taxonomy" id="2029884"/>
    <lineage>
        <taxon>Bacteria</taxon>
        <taxon>Pseudomonadati</taxon>
        <taxon>Pseudomonadota</taxon>
        <taxon>Alphaproteobacteria</taxon>
        <taxon>Sphingomonadales</taxon>
        <taxon>Sphingomonadaceae</taxon>
        <taxon>Novosphingobium</taxon>
    </lineage>
</organism>
<dbReference type="InterPro" id="IPR007016">
    <property type="entry name" value="O-antigen_ligase-rel_domated"/>
</dbReference>
<keyword evidence="7" id="KW-0436">Ligase</keyword>
<dbReference type="PANTHER" id="PTHR37422">
    <property type="entry name" value="TEICHURONIC ACID BIOSYNTHESIS PROTEIN TUAE"/>
    <property type="match status" value="1"/>
</dbReference>
<reference evidence="7 8" key="1">
    <citation type="submission" date="2024-09" db="EMBL/GenBank/DDBJ databases">
        <authorList>
            <person name="Sun Q."/>
            <person name="Mori K."/>
        </authorList>
    </citation>
    <scope>NUCLEOTIDE SEQUENCE [LARGE SCALE GENOMIC DNA]</scope>
    <source>
        <strain evidence="7 8">CICC 11035S</strain>
    </source>
</reference>
<feature type="transmembrane region" description="Helical" evidence="5">
    <location>
        <begin position="410"/>
        <end position="429"/>
    </location>
</feature>
<dbReference type="EMBL" id="JBHLTM010000050">
    <property type="protein sequence ID" value="MFC0685480.1"/>
    <property type="molecule type" value="Genomic_DNA"/>
</dbReference>
<keyword evidence="2 5" id="KW-0812">Transmembrane</keyword>
<comment type="caution">
    <text evidence="7">The sequence shown here is derived from an EMBL/GenBank/DDBJ whole genome shotgun (WGS) entry which is preliminary data.</text>
</comment>
<feature type="domain" description="O-antigen ligase-related" evidence="6">
    <location>
        <begin position="218"/>
        <end position="364"/>
    </location>
</feature>
<keyword evidence="8" id="KW-1185">Reference proteome</keyword>
<gene>
    <name evidence="7" type="ORF">ACFFF8_12810</name>
</gene>
<keyword evidence="4 5" id="KW-0472">Membrane</keyword>
<dbReference type="RefSeq" id="WP_267222452.1">
    <property type="nucleotide sequence ID" value="NZ_JAPCWC010000015.1"/>
</dbReference>
<dbReference type="Proteomes" id="UP001589858">
    <property type="component" value="Unassembled WGS sequence"/>
</dbReference>
<accession>A0ABV6S8A1</accession>
<feature type="transmembrane region" description="Helical" evidence="5">
    <location>
        <begin position="207"/>
        <end position="224"/>
    </location>
</feature>
<dbReference type="GO" id="GO:0016874">
    <property type="term" value="F:ligase activity"/>
    <property type="evidence" value="ECO:0007669"/>
    <property type="project" value="UniProtKB-KW"/>
</dbReference>
<evidence type="ECO:0000313" key="8">
    <source>
        <dbReference type="Proteomes" id="UP001589858"/>
    </source>
</evidence>
<comment type="subcellular location">
    <subcellularLocation>
        <location evidence="1">Membrane</location>
        <topology evidence="1">Multi-pass membrane protein</topology>
    </subcellularLocation>
</comment>
<keyword evidence="3 5" id="KW-1133">Transmembrane helix</keyword>